<evidence type="ECO:0000313" key="3">
    <source>
        <dbReference type="Proteomes" id="UP000029452"/>
    </source>
</evidence>
<accession>A0A094X4B6</accession>
<dbReference type="PATRIC" id="fig|178606.4.peg.1630"/>
<evidence type="ECO:0000256" key="1">
    <source>
        <dbReference type="SAM" id="MobiDB-lite"/>
    </source>
</evidence>
<protein>
    <submittedName>
        <fullName evidence="2">Uncharacterized protein</fullName>
    </submittedName>
</protein>
<name>A0A094X4B6_9BACT</name>
<reference evidence="2 3" key="1">
    <citation type="submission" date="2014-06" db="EMBL/GenBank/DDBJ databases">
        <title>Draft genome sequence of iron oxidizing acidophile Leptospirillum ferriphilum DSM14647.</title>
        <authorList>
            <person name="Cardenas J.P."/>
            <person name="Lazcano M."/>
            <person name="Ossandon F.J."/>
            <person name="Corbett M."/>
            <person name="Holmes D.S."/>
            <person name="Watkin E."/>
        </authorList>
    </citation>
    <scope>NUCLEOTIDE SEQUENCE [LARGE SCALE GENOMIC DNA]</scope>
    <source>
        <strain evidence="2 3">DSM 14647</strain>
    </source>
</reference>
<sequence length="1136" mass="118493">MPKTTKTAGGSGSVPQAEAATVQRVAPAITINRQRIPKTIDFLGAQGPVVNELEPFRIDAATKVYLGLQQVQTSLQAITTALNGPALPMQLICILHNPDGTAASTVQVTLDPVPLGGKPPAVTVLTNDAGGFTLSMPAGVLMPSGGITLQVHGANGNASVTILSDRIAANGLVGVVVLPSSLTPLPVSILAALQALMPTTLPDPGGPQPPTAPQLPVVKLGETGPCSQEFNAQPTIDSFPFGVFLRLVEPRLSIVNQVQRLPLREGVNEFIPLPVYLTGADTLPENQISYADRIPVEQPISVDGFRDQIMGLDPFGIFVADETVPMAASLGLGYVLEMQQQWTFAGVGLGDLVYSLPLAPGEQQQVAVFERLDTSYVTESEFFSESQTAQQSALADTSTAATFNSAFNEVINSGSSFQTSSVSGGGGFNLLVVSGGAGGSSSSGNSQQWLSGQRDIAQNAAEQTHSAAFSQASARRNAARTGMRMASASESESVTTKTVSNHNHTHAMTVQYWEVLRNYNVTTVVDGLTIACLVPMQIIRFMPPGQTLTIADPGLQFPKGRPDVLTRYSAIIKHLDVLRQAVPQEYQNGLTLLAQFAADPTAQFEQASGVAEDVIAFTLTGSFVPCETISIRAVTRRNTRVGPVVLSNTAASIPDGEFTSKDALLSFLLKQRQNSFVAISGNLALPPSLNRADIVGFEIIRNFKPLSYTLISQAQAAANNISQLFAGLFGGGGGNSPTSPLDSIYAAEAVSVPTTVTLSSGDLESALNGPLLISFTAAIVEYSGAGTAQNPSVPLPPNETYANETLGFVELPPQAYPVPALQIAPVLRYSELLEIERAVHHVVRNTTQYSKAVWSSLTPDERAILLDAYTIGVPVGGVLDPSQMVPLLNCVENRLLGFFGNSMVLPFIIPQDVAQSMGIDPSEIQRGLLAYQQANFQPPVSTFSLPTRGVLAEAVLGHCPSAEKIDLTRFWNWQDSPSDTAPSIAPVTLPTSSPSIAAGLSAPNTLGNLPNLINNVMTAPSPGNGLLSKLASGAISQKDFDTALTGAQQLVTLMQNSQNSASQARSDAIKASTQLQSQLISTIGSIVGGKGSQSGSGTDSSAGGSSGTGGSSGGGGSSAASDVASALIPIIVAALL</sequence>
<dbReference type="AlphaFoldDB" id="A0A094X4B6"/>
<dbReference type="Proteomes" id="UP000029452">
    <property type="component" value="Unassembled WGS sequence"/>
</dbReference>
<dbReference type="RefSeq" id="WP_052157879.1">
    <property type="nucleotide sequence ID" value="NZ_JPGK01000006.1"/>
</dbReference>
<feature type="region of interest" description="Disordered" evidence="1">
    <location>
        <begin position="442"/>
        <end position="492"/>
    </location>
</feature>
<gene>
    <name evidence="2" type="ORF">LptCag_0032</name>
</gene>
<feature type="compositionally biased region" description="Polar residues" evidence="1">
    <location>
        <begin position="460"/>
        <end position="474"/>
    </location>
</feature>
<dbReference type="EMBL" id="JPGK01000006">
    <property type="protein sequence ID" value="KGA93419.1"/>
    <property type="molecule type" value="Genomic_DNA"/>
</dbReference>
<organism evidence="2 3">
    <name type="scientific">Leptospirillum ferriphilum</name>
    <dbReference type="NCBI Taxonomy" id="178606"/>
    <lineage>
        <taxon>Bacteria</taxon>
        <taxon>Pseudomonadati</taxon>
        <taxon>Nitrospirota</taxon>
        <taxon>Nitrospiria</taxon>
        <taxon>Nitrospirales</taxon>
        <taxon>Nitrospiraceae</taxon>
        <taxon>Leptospirillum</taxon>
    </lineage>
</organism>
<comment type="caution">
    <text evidence="2">The sequence shown here is derived from an EMBL/GenBank/DDBJ whole genome shotgun (WGS) entry which is preliminary data.</text>
</comment>
<feature type="region of interest" description="Disordered" evidence="1">
    <location>
        <begin position="1088"/>
        <end position="1118"/>
    </location>
</feature>
<evidence type="ECO:0000313" key="2">
    <source>
        <dbReference type="EMBL" id="KGA93419.1"/>
    </source>
</evidence>
<proteinExistence type="predicted"/>
<feature type="compositionally biased region" description="Low complexity" evidence="1">
    <location>
        <begin position="442"/>
        <end position="453"/>
    </location>
</feature>
<feature type="compositionally biased region" description="Gly residues" evidence="1">
    <location>
        <begin position="1104"/>
        <end position="1117"/>
    </location>
</feature>